<gene>
    <name evidence="1" type="ORF">C9374_014426</name>
</gene>
<dbReference type="Proteomes" id="UP000816034">
    <property type="component" value="Unassembled WGS sequence"/>
</dbReference>
<dbReference type="RefSeq" id="XP_044553018.1">
    <property type="nucleotide sequence ID" value="XM_044690412.1"/>
</dbReference>
<keyword evidence="2" id="KW-1185">Reference proteome</keyword>
<reference evidence="1 2" key="1">
    <citation type="journal article" date="2018" name="BMC Genomics">
        <title>The genome of Naegleria lovaniensis, the basis for a comparative approach to unravel pathogenicity factors of the human pathogenic amoeba N. fowleri.</title>
        <authorList>
            <person name="Liechti N."/>
            <person name="Schurch N."/>
            <person name="Bruggmann R."/>
            <person name="Wittwer M."/>
        </authorList>
    </citation>
    <scope>NUCLEOTIDE SEQUENCE [LARGE SCALE GENOMIC DNA]</scope>
    <source>
        <strain evidence="1 2">ATCC 30569</strain>
    </source>
</reference>
<accession>A0AA88GV95</accession>
<comment type="caution">
    <text evidence="1">The sequence shown here is derived from an EMBL/GenBank/DDBJ whole genome shotgun (WGS) entry which is preliminary data.</text>
</comment>
<dbReference type="GeneID" id="68106879"/>
<dbReference type="EMBL" id="PYSW02000008">
    <property type="protein sequence ID" value="KAG2389026.1"/>
    <property type="molecule type" value="Genomic_DNA"/>
</dbReference>
<dbReference type="AlphaFoldDB" id="A0AA88GV95"/>
<evidence type="ECO:0000313" key="1">
    <source>
        <dbReference type="EMBL" id="KAG2389026.1"/>
    </source>
</evidence>
<name>A0AA88GV95_NAELO</name>
<organism evidence="1 2">
    <name type="scientific">Naegleria lovaniensis</name>
    <name type="common">Amoeba</name>
    <dbReference type="NCBI Taxonomy" id="51637"/>
    <lineage>
        <taxon>Eukaryota</taxon>
        <taxon>Discoba</taxon>
        <taxon>Heterolobosea</taxon>
        <taxon>Tetramitia</taxon>
        <taxon>Eutetramitia</taxon>
        <taxon>Vahlkampfiidae</taxon>
        <taxon>Naegleria</taxon>
    </lineage>
</organism>
<evidence type="ECO:0000313" key="2">
    <source>
        <dbReference type="Proteomes" id="UP000816034"/>
    </source>
</evidence>
<sequence length="284" mass="32618">MRLLCIDKGFSFAFKQHLMKFKRERSNFQNNGSVLEEEENHTSLDDSMIESKIETMMVQVAEPTSSDIDYEQDEAFMESVRKIEKTILEFQPNVLLFSSRGGKYACKLLKDNIWNGPCVMISTLIISSMVNFEETNATLVFAYGQDEKTVPFPMIQHLKQCHNNRIVVLSYANESHSMNSLVNIEKDEETFHLHQAIEQVKTLTQEYREKDDDIMFEGKQLSILQLVYLSYFIAQECEKKNIVKNAKLLQSAHSTSNFRPQGAAPSLLLNPSMLKGGLTQLRKI</sequence>
<proteinExistence type="predicted"/>
<protein>
    <submittedName>
        <fullName evidence="1">Uncharacterized protein</fullName>
    </submittedName>
</protein>